<dbReference type="Pfam" id="PF13519">
    <property type="entry name" value="VWA_2"/>
    <property type="match status" value="1"/>
</dbReference>
<keyword evidence="15" id="KW-1185">Reference proteome</keyword>
<dbReference type="InterPro" id="IPR004727">
    <property type="entry name" value="CLCA_chordata"/>
</dbReference>
<keyword evidence="3" id="KW-0645">Protease</keyword>
<evidence type="ECO:0000256" key="5">
    <source>
        <dbReference type="ARBA" id="ARBA00022729"/>
    </source>
</evidence>
<comment type="similarity">
    <text evidence="1">Belongs to the CLCR family.</text>
</comment>
<evidence type="ECO:0000256" key="3">
    <source>
        <dbReference type="ARBA" id="ARBA00022670"/>
    </source>
</evidence>
<dbReference type="CDD" id="cd00198">
    <property type="entry name" value="vWFA"/>
    <property type="match status" value="1"/>
</dbReference>
<dbReference type="InterPro" id="IPR002035">
    <property type="entry name" value="VWF_A"/>
</dbReference>
<evidence type="ECO:0000256" key="6">
    <source>
        <dbReference type="ARBA" id="ARBA00022801"/>
    </source>
</evidence>
<dbReference type="InterPro" id="IPR013642">
    <property type="entry name" value="CLCA_N"/>
</dbReference>
<dbReference type="Ensembl" id="ENSACAT00000002430.3">
    <property type="protein sequence ID" value="ENSACAP00000002369.3"/>
    <property type="gene ID" value="ENSACAG00000002212.3"/>
</dbReference>
<evidence type="ECO:0000256" key="12">
    <source>
        <dbReference type="SAM" id="SignalP"/>
    </source>
</evidence>
<evidence type="ECO:0000256" key="10">
    <source>
        <dbReference type="ARBA" id="ARBA00023214"/>
    </source>
</evidence>
<dbReference type="NCBIfam" id="NF041940">
    <property type="entry name" value="choice_anch_X"/>
    <property type="match status" value="1"/>
</dbReference>
<evidence type="ECO:0000259" key="13">
    <source>
        <dbReference type="PROSITE" id="PS50234"/>
    </source>
</evidence>
<dbReference type="MEROPS" id="M87.006"/>
<evidence type="ECO:0000256" key="7">
    <source>
        <dbReference type="ARBA" id="ARBA00022833"/>
    </source>
</evidence>
<keyword evidence="4" id="KW-0479">Metal-binding</keyword>
<keyword evidence="11" id="KW-0812">Transmembrane</keyword>
<reference evidence="14" key="2">
    <citation type="submission" date="2025-08" db="UniProtKB">
        <authorList>
            <consortium name="Ensembl"/>
        </authorList>
    </citation>
    <scope>IDENTIFICATION</scope>
</reference>
<dbReference type="NCBIfam" id="TIGR00868">
    <property type="entry name" value="hCaCC"/>
    <property type="match status" value="1"/>
</dbReference>
<evidence type="ECO:0000256" key="11">
    <source>
        <dbReference type="SAM" id="Phobius"/>
    </source>
</evidence>
<dbReference type="InParanoid" id="G1KAR6"/>
<keyword evidence="9" id="KW-0325">Glycoprotein</keyword>
<evidence type="ECO:0000313" key="14">
    <source>
        <dbReference type="Ensembl" id="ENSACAP00000002369.3"/>
    </source>
</evidence>
<dbReference type="GeneTree" id="ENSGT00940000154682"/>
<dbReference type="Gene3D" id="2.60.40.10">
    <property type="entry name" value="Immunoglobulins"/>
    <property type="match status" value="1"/>
</dbReference>
<dbReference type="eggNOG" id="ENOG502QRRD">
    <property type="taxonomic scope" value="Eukaryota"/>
</dbReference>
<sequence>MAKMKLNQWHFLMVFVLLHRVTGINVTLNNGGFENVIIAINPGIPEDDKIIDSIKDMVKDASSYLFSATEQRFYFKSVKIIIPLTWTPKPEYKRVTTESYDKADIIVADPFLKYGDDPYTLQYGGCGEPGRYIHLTSNFLTNDSMHDVYGPRGRVLVHEWAHLRWGVFDEYNNDAPFYTTGVNQAEATRCSAGITGQYIFRSNTGAARKCKFEYRTQLYEPGCQFIPDKKQTASASIMYMQSLSSAMQFCNKSNHNIKATNMQNKQCNFRSTWEVIMNSSDYASSFPINSPPSAPAISLLQTHDRVVCLVLDVSGSMTTYDRIARLKQAAELFLLQIIETGSWVGIVTFNSYATRQIGLRQITSDSVRESLKNYLPTSAGGGTIICSGVRQGFQVFLEKYTSTKGCEIVLLTDGEDNSVSSCFAEVQSSGSIIHTIALGPNAAKELEMLADMTGGLKFSATDSLDSNGLIDAFSRISSESGDISQQSIQLESKGEIIKRFEWLDGTVSIDKTVGNDTFFLVTWSTANYPPGILIKSPKGKRYTQDNFVIDNTNVRTARLKIPGTAETGDWIYSVQNTHSTEQVLSVTVTSRAASENVIPVTVKSYLNRESNTFPSPIVIYAEVSQGFLPIVGANVTATVESQSGKSVELDLFDDGSGVDILKSDGIYSRYFTVFTENGRYSIKVRVQGKDKIVRRVRRQSHALYVPGYVENGVINLNAPKPEPSEDDIQTDLGSFSRTTSGGSFVMSGVPPGVPPDVFPPSKITDLEVELNEDDEFLLSWTAPGNDYDSGTAERYEIKMSNNPLELRDATFNSATSLNTSGMTPEVAGTKQSFIYKPEEFPKENGTSIYFAIRAIDNSNNVGEASNIARAVLLLAAFPSANTEGHTTLSFMLNQVTMIVIIVCAAAIVICAIISITICCLHKKKTRHHETGM</sequence>
<feature type="chain" id="PRO_5046410312" description="VWFA domain-containing protein" evidence="12">
    <location>
        <begin position="24"/>
        <end position="932"/>
    </location>
</feature>
<dbReference type="GO" id="GO:0046872">
    <property type="term" value="F:metal ion binding"/>
    <property type="evidence" value="ECO:0007669"/>
    <property type="project" value="UniProtKB-KW"/>
</dbReference>
<dbReference type="PANTHER" id="PTHR10579:SF42">
    <property type="entry name" value="CHLORIDE CHANNEL ACCESSORY 3B"/>
    <property type="match status" value="1"/>
</dbReference>
<keyword evidence="7" id="KW-0862">Zinc</keyword>
<dbReference type="PANTHER" id="PTHR10579">
    <property type="entry name" value="CALCIUM-ACTIVATED CHLORIDE CHANNEL REGULATOR"/>
    <property type="match status" value="1"/>
</dbReference>
<dbReference type="AlphaFoldDB" id="G1KAR6"/>
<keyword evidence="2" id="KW-0813">Transport</keyword>
<reference evidence="14 15" key="1">
    <citation type="submission" date="2009-12" db="EMBL/GenBank/DDBJ databases">
        <title>The Genome Sequence of Anolis carolinensis (Green Anole Lizard).</title>
        <authorList>
            <consortium name="The Genome Sequencing Platform"/>
            <person name="Di Palma F."/>
            <person name="Alfoldi J."/>
            <person name="Heiman D."/>
            <person name="Young S."/>
            <person name="Grabherr M."/>
            <person name="Johnson J."/>
            <person name="Lander E.S."/>
            <person name="Lindblad-Toh K."/>
        </authorList>
    </citation>
    <scope>NUCLEOTIDE SEQUENCE [LARGE SCALE GENOMIC DNA]</scope>
    <source>
        <strain evidence="14 15">JBL SC #1</strain>
    </source>
</reference>
<feature type="domain" description="VWFA" evidence="13">
    <location>
        <begin position="306"/>
        <end position="476"/>
    </location>
</feature>
<dbReference type="Pfam" id="PF08434">
    <property type="entry name" value="CLCA"/>
    <property type="match status" value="1"/>
</dbReference>
<keyword evidence="11" id="KW-1133">Transmembrane helix</keyword>
<dbReference type="InterPro" id="IPR013783">
    <property type="entry name" value="Ig-like_fold"/>
</dbReference>
<feature type="transmembrane region" description="Helical" evidence="11">
    <location>
        <begin position="895"/>
        <end position="920"/>
    </location>
</feature>
<evidence type="ECO:0000313" key="15">
    <source>
        <dbReference type="Proteomes" id="UP000001646"/>
    </source>
</evidence>
<gene>
    <name evidence="14" type="primary">LOC100557359</name>
</gene>
<evidence type="ECO:0000256" key="9">
    <source>
        <dbReference type="ARBA" id="ARBA00023180"/>
    </source>
</evidence>
<organism evidence="14 15">
    <name type="scientific">Anolis carolinensis</name>
    <name type="common">Green anole</name>
    <name type="synonym">American chameleon</name>
    <dbReference type="NCBI Taxonomy" id="28377"/>
    <lineage>
        <taxon>Eukaryota</taxon>
        <taxon>Metazoa</taxon>
        <taxon>Chordata</taxon>
        <taxon>Craniata</taxon>
        <taxon>Vertebrata</taxon>
        <taxon>Euteleostomi</taxon>
        <taxon>Lepidosauria</taxon>
        <taxon>Squamata</taxon>
        <taxon>Bifurcata</taxon>
        <taxon>Unidentata</taxon>
        <taxon>Episquamata</taxon>
        <taxon>Toxicofera</taxon>
        <taxon>Iguania</taxon>
        <taxon>Dactyloidae</taxon>
        <taxon>Anolis</taxon>
    </lineage>
</organism>
<dbReference type="InterPro" id="IPR051266">
    <property type="entry name" value="CLCR"/>
</dbReference>
<keyword evidence="11" id="KW-0472">Membrane</keyword>
<dbReference type="SUPFAM" id="SSF53300">
    <property type="entry name" value="vWA-like"/>
    <property type="match status" value="1"/>
</dbReference>
<feature type="signal peptide" evidence="12">
    <location>
        <begin position="1"/>
        <end position="23"/>
    </location>
</feature>
<evidence type="ECO:0000256" key="1">
    <source>
        <dbReference type="ARBA" id="ARBA00006398"/>
    </source>
</evidence>
<keyword evidence="10" id="KW-0868">Chloride</keyword>
<dbReference type="Gene3D" id="3.40.50.410">
    <property type="entry name" value="von Willebrand factor, type A domain"/>
    <property type="match status" value="1"/>
</dbReference>
<keyword evidence="8" id="KW-0482">Metalloprotease</keyword>
<dbReference type="SMART" id="SM00327">
    <property type="entry name" value="VWA"/>
    <property type="match status" value="1"/>
</dbReference>
<dbReference type="GO" id="GO:0006508">
    <property type="term" value="P:proteolysis"/>
    <property type="evidence" value="ECO:0007669"/>
    <property type="project" value="UniProtKB-KW"/>
</dbReference>
<dbReference type="GO" id="GO:0005886">
    <property type="term" value="C:plasma membrane"/>
    <property type="evidence" value="ECO:0000318"/>
    <property type="project" value="GO_Central"/>
</dbReference>
<keyword evidence="6" id="KW-0378">Hydrolase</keyword>
<dbReference type="InterPro" id="IPR036465">
    <property type="entry name" value="vWFA_dom_sf"/>
</dbReference>
<dbReference type="GO" id="GO:0008237">
    <property type="term" value="F:metallopeptidase activity"/>
    <property type="evidence" value="ECO:0007669"/>
    <property type="project" value="UniProtKB-KW"/>
</dbReference>
<evidence type="ECO:0000256" key="8">
    <source>
        <dbReference type="ARBA" id="ARBA00023049"/>
    </source>
</evidence>
<dbReference type="PROSITE" id="PS50234">
    <property type="entry name" value="VWFA"/>
    <property type="match status" value="1"/>
</dbReference>
<dbReference type="HOGENOM" id="CLU_005812_0_1_1"/>
<dbReference type="Proteomes" id="UP000001646">
    <property type="component" value="Chromosome 4"/>
</dbReference>
<name>G1KAR6_ANOCA</name>
<proteinExistence type="inferred from homology"/>
<dbReference type="GO" id="GO:0005229">
    <property type="term" value="F:intracellularly calcium-gated chloride channel activity"/>
    <property type="evidence" value="ECO:0000318"/>
    <property type="project" value="GO_Central"/>
</dbReference>
<accession>G1KAR6</accession>
<protein>
    <recommendedName>
        <fullName evidence="13">VWFA domain-containing protein</fullName>
    </recommendedName>
</protein>
<evidence type="ECO:0000256" key="4">
    <source>
        <dbReference type="ARBA" id="ARBA00022723"/>
    </source>
</evidence>
<evidence type="ECO:0000256" key="2">
    <source>
        <dbReference type="ARBA" id="ARBA00022448"/>
    </source>
</evidence>
<keyword evidence="5 12" id="KW-0732">Signal</keyword>
<reference evidence="14" key="3">
    <citation type="submission" date="2025-09" db="UniProtKB">
        <authorList>
            <consortium name="Ensembl"/>
        </authorList>
    </citation>
    <scope>IDENTIFICATION</scope>
</reference>